<name>A0A4Y2A662_ARAVE</name>
<keyword evidence="2" id="KW-0472">Membrane</keyword>
<reference evidence="3 4" key="1">
    <citation type="journal article" date="2019" name="Sci. Rep.">
        <title>Orb-weaving spider Araneus ventricosus genome elucidates the spidroin gene catalogue.</title>
        <authorList>
            <person name="Kono N."/>
            <person name="Nakamura H."/>
            <person name="Ohtoshi R."/>
            <person name="Moran D.A.P."/>
            <person name="Shinohara A."/>
            <person name="Yoshida Y."/>
            <person name="Fujiwara M."/>
            <person name="Mori M."/>
            <person name="Tomita M."/>
            <person name="Arakawa K."/>
        </authorList>
    </citation>
    <scope>NUCLEOTIDE SEQUENCE [LARGE SCALE GENOMIC DNA]</scope>
</reference>
<gene>
    <name evidence="3" type="ORF">AVEN_247843_1</name>
</gene>
<comment type="caution">
    <text evidence="3">The sequence shown here is derived from an EMBL/GenBank/DDBJ whole genome shotgun (WGS) entry which is preliminary data.</text>
</comment>
<evidence type="ECO:0000313" key="4">
    <source>
        <dbReference type="Proteomes" id="UP000499080"/>
    </source>
</evidence>
<keyword evidence="4" id="KW-1185">Reference proteome</keyword>
<dbReference type="Proteomes" id="UP000499080">
    <property type="component" value="Unassembled WGS sequence"/>
</dbReference>
<accession>A0A4Y2A662</accession>
<feature type="transmembrane region" description="Helical" evidence="2">
    <location>
        <begin position="43"/>
        <end position="64"/>
    </location>
</feature>
<feature type="region of interest" description="Disordered" evidence="1">
    <location>
        <begin position="75"/>
        <end position="128"/>
    </location>
</feature>
<organism evidence="3 4">
    <name type="scientific">Araneus ventricosus</name>
    <name type="common">Orbweaver spider</name>
    <name type="synonym">Epeira ventricosa</name>
    <dbReference type="NCBI Taxonomy" id="182803"/>
    <lineage>
        <taxon>Eukaryota</taxon>
        <taxon>Metazoa</taxon>
        <taxon>Ecdysozoa</taxon>
        <taxon>Arthropoda</taxon>
        <taxon>Chelicerata</taxon>
        <taxon>Arachnida</taxon>
        <taxon>Araneae</taxon>
        <taxon>Araneomorphae</taxon>
        <taxon>Entelegynae</taxon>
        <taxon>Araneoidea</taxon>
        <taxon>Araneidae</taxon>
        <taxon>Araneus</taxon>
    </lineage>
</organism>
<keyword evidence="2" id="KW-0812">Transmembrane</keyword>
<sequence length="152" mass="16603">MSSVLVGTGTVNRIFTVLAKLTIHFFSLPDVDEGFPSGFSLPPFLAAGLTFSLVLLGIVAYFSYRWLVQRLQASTKPTAEQTDPEQAASGSQPPQPKPTDCRLPSIEEKDDSPPAEEGTEPPKSPTGETILFCINKEIVFWILIPVSSFNFK</sequence>
<keyword evidence="2" id="KW-1133">Transmembrane helix</keyword>
<dbReference type="EMBL" id="BGPR01230949">
    <property type="protein sequence ID" value="GBL75170.1"/>
    <property type="molecule type" value="Genomic_DNA"/>
</dbReference>
<dbReference type="AlphaFoldDB" id="A0A4Y2A662"/>
<evidence type="ECO:0000256" key="1">
    <source>
        <dbReference type="SAM" id="MobiDB-lite"/>
    </source>
</evidence>
<feature type="compositionally biased region" description="Acidic residues" evidence="1">
    <location>
        <begin position="108"/>
        <end position="119"/>
    </location>
</feature>
<protein>
    <submittedName>
        <fullName evidence="3">Uncharacterized protein</fullName>
    </submittedName>
</protein>
<evidence type="ECO:0000313" key="3">
    <source>
        <dbReference type="EMBL" id="GBL75170.1"/>
    </source>
</evidence>
<proteinExistence type="predicted"/>
<dbReference type="OrthoDB" id="6457420at2759"/>
<evidence type="ECO:0000256" key="2">
    <source>
        <dbReference type="SAM" id="Phobius"/>
    </source>
</evidence>